<reference evidence="2 3" key="1">
    <citation type="journal article" date="2023" name="Nat. Commun.">
        <title>Origin of minicircular mitochondrial genomes in red algae.</title>
        <authorList>
            <person name="Lee Y."/>
            <person name="Cho C.H."/>
            <person name="Lee Y.M."/>
            <person name="Park S.I."/>
            <person name="Yang J.H."/>
            <person name="West J.A."/>
            <person name="Bhattacharya D."/>
            <person name="Yoon H.S."/>
        </authorList>
    </citation>
    <scope>NUCLEOTIDE SEQUENCE [LARGE SCALE GENOMIC DNA]</scope>
    <source>
        <strain evidence="2 3">CCMP1338</strain>
        <tissue evidence="2">Whole cell</tissue>
    </source>
</reference>
<organism evidence="2 3">
    <name type="scientific">Rhodosorus marinus</name>
    <dbReference type="NCBI Taxonomy" id="101924"/>
    <lineage>
        <taxon>Eukaryota</taxon>
        <taxon>Rhodophyta</taxon>
        <taxon>Stylonematophyceae</taxon>
        <taxon>Stylonematales</taxon>
        <taxon>Stylonemataceae</taxon>
        <taxon>Rhodosorus</taxon>
    </lineage>
</organism>
<proteinExistence type="predicted"/>
<protein>
    <submittedName>
        <fullName evidence="2">Uncharacterized protein</fullName>
    </submittedName>
</protein>
<feature type="region of interest" description="Disordered" evidence="1">
    <location>
        <begin position="1"/>
        <end position="23"/>
    </location>
</feature>
<feature type="compositionally biased region" description="Basic and acidic residues" evidence="1">
    <location>
        <begin position="53"/>
        <end position="68"/>
    </location>
</feature>
<evidence type="ECO:0000313" key="3">
    <source>
        <dbReference type="Proteomes" id="UP001157974"/>
    </source>
</evidence>
<evidence type="ECO:0000313" key="2">
    <source>
        <dbReference type="EMBL" id="KAJ8908561.1"/>
    </source>
</evidence>
<gene>
    <name evidence="2" type="ORF">NDN08_005266</name>
</gene>
<dbReference type="AlphaFoldDB" id="A0AAV8V551"/>
<keyword evidence="3" id="KW-1185">Reference proteome</keyword>
<feature type="region of interest" description="Disordered" evidence="1">
    <location>
        <begin position="40"/>
        <end position="103"/>
    </location>
</feature>
<sequence length="103" mass="11243">MGNMCCGGEEEDFAPPHQASAQHPGKLHVDYVGEGHRLGAENGAAGVAGDTPEDMRERRLQAAEERQKQMQNRGIPNTRQGAQSYPAPQKTHDGGIDHQDWLN</sequence>
<name>A0AAV8V551_9RHOD</name>
<accession>A0AAV8V551</accession>
<feature type="compositionally biased region" description="Basic and acidic residues" evidence="1">
    <location>
        <begin position="90"/>
        <end position="103"/>
    </location>
</feature>
<dbReference type="Proteomes" id="UP001157974">
    <property type="component" value="Unassembled WGS sequence"/>
</dbReference>
<feature type="compositionally biased region" description="Polar residues" evidence="1">
    <location>
        <begin position="69"/>
        <end position="83"/>
    </location>
</feature>
<evidence type="ECO:0000256" key="1">
    <source>
        <dbReference type="SAM" id="MobiDB-lite"/>
    </source>
</evidence>
<comment type="caution">
    <text evidence="2">The sequence shown here is derived from an EMBL/GenBank/DDBJ whole genome shotgun (WGS) entry which is preliminary data.</text>
</comment>
<dbReference type="EMBL" id="JAMWBK010000001">
    <property type="protein sequence ID" value="KAJ8908561.1"/>
    <property type="molecule type" value="Genomic_DNA"/>
</dbReference>